<dbReference type="InterPro" id="IPR035903">
    <property type="entry name" value="HesB-like_dom_sf"/>
</dbReference>
<comment type="caution">
    <text evidence="3">The sequence shown here is derived from an EMBL/GenBank/DDBJ whole genome shotgun (WGS) entry which is preliminary data.</text>
</comment>
<dbReference type="Proteomes" id="UP000195024">
    <property type="component" value="Unassembled WGS sequence"/>
</dbReference>
<dbReference type="Gene3D" id="2.60.300.12">
    <property type="entry name" value="HesB-like domain"/>
    <property type="match status" value="1"/>
</dbReference>
<reference evidence="3 4" key="1">
    <citation type="submission" date="2017-05" db="EMBL/GenBank/DDBJ databases">
        <title>The Genome Sequence of Enterococcus mundtii 6B1_DIV0119.</title>
        <authorList>
            <consortium name="The Broad Institute Genomics Platform"/>
            <consortium name="The Broad Institute Genomic Center for Infectious Diseases"/>
            <person name="Earl A."/>
            <person name="Manson A."/>
            <person name="Schwartman J."/>
            <person name="Gilmore M."/>
            <person name="Abouelleil A."/>
            <person name="Cao P."/>
            <person name="Chapman S."/>
            <person name="Cusick C."/>
            <person name="Shea T."/>
            <person name="Young S."/>
            <person name="Neafsey D."/>
            <person name="Nusbaum C."/>
            <person name="Birren B."/>
        </authorList>
    </citation>
    <scope>NUCLEOTIDE SEQUENCE [LARGE SCALE GENOMIC DNA]</scope>
    <source>
        <strain evidence="3 4">6B1_DIV0119</strain>
    </source>
</reference>
<gene>
    <name evidence="3" type="ORF">A5802_001114</name>
    <name evidence="2" type="ORF">EMU01_01770</name>
</gene>
<dbReference type="RefSeq" id="WP_071867438.1">
    <property type="nucleotide sequence ID" value="NZ_BJWA01000001.1"/>
</dbReference>
<dbReference type="EMBL" id="BJWA01000001">
    <property type="protein sequence ID" value="GEL79033.1"/>
    <property type="molecule type" value="Genomic_DNA"/>
</dbReference>
<dbReference type="SUPFAM" id="SSF89360">
    <property type="entry name" value="HesB-like domain"/>
    <property type="match status" value="1"/>
</dbReference>
<accession>A0A1I4J7K3</accession>
<keyword evidence="5" id="KW-1185">Reference proteome</keyword>
<sequence>MEITLTRNAMDILKEKAGEQSKLALALINSKDPFLRDKGACAKGSFFQIIPFVTEFGLYVTKINHPSLEIYTSQSEQCYLGKYLTMDYDHVLNSFSLENEIAVLDHNIKLTNCFFS</sequence>
<proteinExistence type="predicted"/>
<dbReference type="Proteomes" id="UP000321175">
    <property type="component" value="Unassembled WGS sequence"/>
</dbReference>
<dbReference type="AlphaFoldDB" id="A0A1I4J7K3"/>
<dbReference type="Pfam" id="PF01521">
    <property type="entry name" value="Fe-S_biosyn"/>
    <property type="match status" value="1"/>
</dbReference>
<evidence type="ECO:0000259" key="1">
    <source>
        <dbReference type="Pfam" id="PF01521"/>
    </source>
</evidence>
<dbReference type="GeneID" id="60999396"/>
<feature type="domain" description="Core" evidence="1">
    <location>
        <begin position="1"/>
        <end position="111"/>
    </location>
</feature>
<evidence type="ECO:0000313" key="4">
    <source>
        <dbReference type="Proteomes" id="UP000195024"/>
    </source>
</evidence>
<evidence type="ECO:0000313" key="2">
    <source>
        <dbReference type="EMBL" id="GEL79033.1"/>
    </source>
</evidence>
<protein>
    <recommendedName>
        <fullName evidence="1">Core domain-containing protein</fullName>
    </recommendedName>
</protein>
<evidence type="ECO:0000313" key="5">
    <source>
        <dbReference type="Proteomes" id="UP000321175"/>
    </source>
</evidence>
<name>A0A1I4J7K3_ENTMU</name>
<reference evidence="2 5" key="2">
    <citation type="submission" date="2019-07" db="EMBL/GenBank/DDBJ databases">
        <title>Whole genome shotgun sequence of Enterococcus mundtii NBRC 100490.</title>
        <authorList>
            <person name="Hosoyama A."/>
            <person name="Uohara A."/>
            <person name="Ohji S."/>
            <person name="Ichikawa N."/>
        </authorList>
    </citation>
    <scope>NUCLEOTIDE SEQUENCE [LARGE SCALE GENOMIC DNA]</scope>
    <source>
        <strain evidence="2 5">NBRC 100490</strain>
    </source>
</reference>
<organism evidence="3 4">
    <name type="scientific">Enterococcus mundtii</name>
    <dbReference type="NCBI Taxonomy" id="53346"/>
    <lineage>
        <taxon>Bacteria</taxon>
        <taxon>Bacillati</taxon>
        <taxon>Bacillota</taxon>
        <taxon>Bacilli</taxon>
        <taxon>Lactobacillales</taxon>
        <taxon>Enterococcaceae</taxon>
        <taxon>Enterococcus</taxon>
    </lineage>
</organism>
<evidence type="ECO:0000313" key="3">
    <source>
        <dbReference type="EMBL" id="OTP27379.1"/>
    </source>
</evidence>
<dbReference type="EMBL" id="NGMS01000001">
    <property type="protein sequence ID" value="OTP27379.1"/>
    <property type="molecule type" value="Genomic_DNA"/>
</dbReference>
<dbReference type="InterPro" id="IPR000361">
    <property type="entry name" value="ATAP_core_dom"/>
</dbReference>